<organism evidence="3 4">
    <name type="scientific">Gloeophyllum trabeum (strain ATCC 11539 / FP-39264 / Madison 617)</name>
    <name type="common">Brown rot fungus</name>
    <dbReference type="NCBI Taxonomy" id="670483"/>
    <lineage>
        <taxon>Eukaryota</taxon>
        <taxon>Fungi</taxon>
        <taxon>Dikarya</taxon>
        <taxon>Basidiomycota</taxon>
        <taxon>Agaricomycotina</taxon>
        <taxon>Agaricomycetes</taxon>
        <taxon>Gloeophyllales</taxon>
        <taxon>Gloeophyllaceae</taxon>
        <taxon>Gloeophyllum</taxon>
    </lineage>
</organism>
<dbReference type="HOGENOM" id="CLU_004966_4_0_1"/>
<accession>S7PQT5</accession>
<dbReference type="Pfam" id="PF18718">
    <property type="entry name" value="CxC5"/>
    <property type="match status" value="1"/>
</dbReference>
<feature type="non-terminal residue" evidence="3">
    <location>
        <position position="600"/>
    </location>
</feature>
<dbReference type="eggNOG" id="ENOG502S1HF">
    <property type="taxonomic scope" value="Eukaryota"/>
</dbReference>
<dbReference type="KEGG" id="gtr:GLOTRDRAFT_51546"/>
<dbReference type="RefSeq" id="XP_007871716.1">
    <property type="nucleotide sequence ID" value="XM_007873525.1"/>
</dbReference>
<protein>
    <recommendedName>
        <fullName evidence="5">CxC5 like cysteine cluster associated with KDZ domain-containing protein</fullName>
    </recommendedName>
</protein>
<dbReference type="AlphaFoldDB" id="S7PQT5"/>
<evidence type="ECO:0000259" key="2">
    <source>
        <dbReference type="Pfam" id="PF18721"/>
    </source>
</evidence>
<keyword evidence="4" id="KW-1185">Reference proteome</keyword>
<evidence type="ECO:0008006" key="5">
    <source>
        <dbReference type="Google" id="ProtNLM"/>
    </source>
</evidence>
<reference evidence="3 4" key="1">
    <citation type="journal article" date="2012" name="Science">
        <title>The Paleozoic origin of enzymatic lignin decomposition reconstructed from 31 fungal genomes.</title>
        <authorList>
            <person name="Floudas D."/>
            <person name="Binder M."/>
            <person name="Riley R."/>
            <person name="Barry K."/>
            <person name="Blanchette R.A."/>
            <person name="Henrissat B."/>
            <person name="Martinez A.T."/>
            <person name="Otillar R."/>
            <person name="Spatafora J.W."/>
            <person name="Yadav J.S."/>
            <person name="Aerts A."/>
            <person name="Benoit I."/>
            <person name="Boyd A."/>
            <person name="Carlson A."/>
            <person name="Copeland A."/>
            <person name="Coutinho P.M."/>
            <person name="de Vries R.P."/>
            <person name="Ferreira P."/>
            <person name="Findley K."/>
            <person name="Foster B."/>
            <person name="Gaskell J."/>
            <person name="Glotzer D."/>
            <person name="Gorecki P."/>
            <person name="Heitman J."/>
            <person name="Hesse C."/>
            <person name="Hori C."/>
            <person name="Igarashi K."/>
            <person name="Jurgens J.A."/>
            <person name="Kallen N."/>
            <person name="Kersten P."/>
            <person name="Kohler A."/>
            <person name="Kuees U."/>
            <person name="Kumar T.K.A."/>
            <person name="Kuo A."/>
            <person name="LaButti K."/>
            <person name="Larrondo L.F."/>
            <person name="Lindquist E."/>
            <person name="Ling A."/>
            <person name="Lombard V."/>
            <person name="Lucas S."/>
            <person name="Lundell T."/>
            <person name="Martin R."/>
            <person name="McLaughlin D.J."/>
            <person name="Morgenstern I."/>
            <person name="Morin E."/>
            <person name="Murat C."/>
            <person name="Nagy L.G."/>
            <person name="Nolan M."/>
            <person name="Ohm R.A."/>
            <person name="Patyshakuliyeva A."/>
            <person name="Rokas A."/>
            <person name="Ruiz-Duenas F.J."/>
            <person name="Sabat G."/>
            <person name="Salamov A."/>
            <person name="Samejima M."/>
            <person name="Schmutz J."/>
            <person name="Slot J.C."/>
            <person name="St John F."/>
            <person name="Stenlid J."/>
            <person name="Sun H."/>
            <person name="Sun S."/>
            <person name="Syed K."/>
            <person name="Tsang A."/>
            <person name="Wiebenga A."/>
            <person name="Young D."/>
            <person name="Pisabarro A."/>
            <person name="Eastwood D.C."/>
            <person name="Martin F."/>
            <person name="Cullen D."/>
            <person name="Grigoriev I.V."/>
            <person name="Hibbett D.S."/>
        </authorList>
    </citation>
    <scope>NUCLEOTIDE SEQUENCE [LARGE SCALE GENOMIC DNA]</scope>
    <source>
        <strain evidence="3 4">ATCC 11539</strain>
    </source>
</reference>
<dbReference type="OMA" id="NCERSIS"/>
<sequence length="600" mass="67520">MGSGLAALVTLLGHHPELYHRLEVESIQRFIRLAKLCRGAIQLGQKQIDIPPLVLPDHVHRFLCLAMNLEFMDVARCWEALAEVVWESSDILATEGDIQAFHMHGLQHGLGYRDLYAPYHTCPSCTLEDGKSVRLTEASTYKATLFTASEGSLPVHIISVYCRKCHTRFYNNYAIHKNTSLRQYYGSVPNVVEVAKHFFIESRLLEMFATQMCFQWCKYAFINNNPVAFGTMPAFHTTGIPWQTSLLMRTQDVLDGFFLYSLLLYKAEKREVLVVPHEGPSQAARLEKELKARNSTMEGTGQEEYLHACDLCCKIWQDENGVWRKLQAVVTDGNTMGHPCCAVHNCHNPLANTRRRYCPTHEDLNALCAVDGCRRKASEGQQTCPEPDHRKLEDAYRQRGKALFQLRERLAKAGFMIPEDTLSGEVADNDEVEVEGQGGREIGCEGKSPAGNIKVRARFGRRRTHNEQLFVRPCGVILSRATLFGAEAVSSVKELAKATFPTAASTPELLIYDDGCRLRAHLIASGDTHFANTGTPVDVFHFTRKHKTTDHACQMFCNPASFSGLVDQNGNWVFNTSIAEQTNVWFGAFQSIVREMEVVR</sequence>
<dbReference type="Proteomes" id="UP000030669">
    <property type="component" value="Unassembled WGS sequence"/>
</dbReference>
<dbReference type="EMBL" id="KB469581">
    <property type="protein sequence ID" value="EPQ49828.1"/>
    <property type="molecule type" value="Genomic_DNA"/>
</dbReference>
<feature type="domain" description="CxC6 like cysteine cluster associated with KDZ" evidence="2">
    <location>
        <begin position="330"/>
        <end position="394"/>
    </location>
</feature>
<dbReference type="InterPro" id="IPR041539">
    <property type="entry name" value="CxC5"/>
</dbReference>
<feature type="domain" description="CxC5 like cysteine cluster associated with KDZ" evidence="1">
    <location>
        <begin position="111"/>
        <end position="218"/>
    </location>
</feature>
<dbReference type="InterPro" id="IPR040898">
    <property type="entry name" value="CxC6"/>
</dbReference>
<proteinExistence type="predicted"/>
<gene>
    <name evidence="3" type="ORF">GLOTRDRAFT_51546</name>
</gene>
<name>S7PQT5_GLOTA</name>
<evidence type="ECO:0000313" key="3">
    <source>
        <dbReference type="EMBL" id="EPQ49828.1"/>
    </source>
</evidence>
<dbReference type="OrthoDB" id="2501483at2759"/>
<dbReference type="GeneID" id="19306831"/>
<dbReference type="Pfam" id="PF18721">
    <property type="entry name" value="CxC6"/>
    <property type="match status" value="1"/>
</dbReference>
<evidence type="ECO:0000259" key="1">
    <source>
        <dbReference type="Pfam" id="PF18718"/>
    </source>
</evidence>
<evidence type="ECO:0000313" key="4">
    <source>
        <dbReference type="Proteomes" id="UP000030669"/>
    </source>
</evidence>